<dbReference type="InterPro" id="IPR047650">
    <property type="entry name" value="Transpos_IS110"/>
</dbReference>
<evidence type="ECO:0000313" key="2">
    <source>
        <dbReference type="EMBL" id="GGZ87451.1"/>
    </source>
</evidence>
<keyword evidence="3" id="KW-1185">Reference proteome</keyword>
<reference evidence="2" key="1">
    <citation type="journal article" date="2014" name="Int. J. Syst. Evol. Microbiol.">
        <title>Complete genome sequence of Corynebacterium casei LMG S-19264T (=DSM 44701T), isolated from a smear-ripened cheese.</title>
        <authorList>
            <consortium name="US DOE Joint Genome Institute (JGI-PGF)"/>
            <person name="Walter F."/>
            <person name="Albersmeier A."/>
            <person name="Kalinowski J."/>
            <person name="Ruckert C."/>
        </authorList>
    </citation>
    <scope>NUCLEOTIDE SEQUENCE</scope>
    <source>
        <strain evidence="2">JCM 5016</strain>
    </source>
</reference>
<dbReference type="GO" id="GO:0003677">
    <property type="term" value="F:DNA binding"/>
    <property type="evidence" value="ECO:0007669"/>
    <property type="project" value="InterPro"/>
</dbReference>
<dbReference type="InterPro" id="IPR003346">
    <property type="entry name" value="Transposase_20"/>
</dbReference>
<dbReference type="PANTHER" id="PTHR33055">
    <property type="entry name" value="TRANSPOSASE FOR INSERTION SEQUENCE ELEMENT IS1111A"/>
    <property type="match status" value="1"/>
</dbReference>
<gene>
    <name evidence="2" type="ORF">GCM10010389_27290</name>
</gene>
<reference evidence="2" key="2">
    <citation type="submission" date="2020-09" db="EMBL/GenBank/DDBJ databases">
        <authorList>
            <person name="Sun Q."/>
            <person name="Ohkuma M."/>
        </authorList>
    </citation>
    <scope>NUCLEOTIDE SEQUENCE</scope>
    <source>
        <strain evidence="2">JCM 5016</strain>
    </source>
</reference>
<sequence length="140" mass="15189">MAPLTQETNPAPAELNGVGPDVAGQLLVTAGDNPDRLRSEAAFAMPCGVAPLPASSGRTHRHRLNRGGDRAANAALYRIVLCRLHWDQHTKQYMERQTREGLSKKEIIRCLKRFVARAIYHVLTTTNATAAAPSHLATAA</sequence>
<dbReference type="EMBL" id="BMWH01000008">
    <property type="protein sequence ID" value="GGZ87451.1"/>
    <property type="molecule type" value="Genomic_DNA"/>
</dbReference>
<accession>A0A918VCV0</accession>
<feature type="domain" description="Transposase IS116/IS110/IS902 C-terminal" evidence="1">
    <location>
        <begin position="14"/>
        <end position="94"/>
    </location>
</feature>
<dbReference type="AlphaFoldDB" id="A0A918VCV0"/>
<protein>
    <recommendedName>
        <fullName evidence="1">Transposase IS116/IS110/IS902 C-terminal domain-containing protein</fullName>
    </recommendedName>
</protein>
<name>A0A918VCV0_9ACTN</name>
<dbReference type="Pfam" id="PF02371">
    <property type="entry name" value="Transposase_20"/>
    <property type="match status" value="1"/>
</dbReference>
<evidence type="ECO:0000313" key="3">
    <source>
        <dbReference type="Proteomes" id="UP000623010"/>
    </source>
</evidence>
<proteinExistence type="predicted"/>
<dbReference type="GO" id="GO:0006313">
    <property type="term" value="P:DNA transposition"/>
    <property type="evidence" value="ECO:0007669"/>
    <property type="project" value="InterPro"/>
</dbReference>
<comment type="caution">
    <text evidence="2">The sequence shown here is derived from an EMBL/GenBank/DDBJ whole genome shotgun (WGS) entry which is preliminary data.</text>
</comment>
<dbReference type="GO" id="GO:0004803">
    <property type="term" value="F:transposase activity"/>
    <property type="evidence" value="ECO:0007669"/>
    <property type="project" value="InterPro"/>
</dbReference>
<organism evidence="2 3">
    <name type="scientific">Streptomyces echinoruber</name>
    <dbReference type="NCBI Taxonomy" id="68898"/>
    <lineage>
        <taxon>Bacteria</taxon>
        <taxon>Bacillati</taxon>
        <taxon>Actinomycetota</taxon>
        <taxon>Actinomycetes</taxon>
        <taxon>Kitasatosporales</taxon>
        <taxon>Streptomycetaceae</taxon>
        <taxon>Streptomyces</taxon>
    </lineage>
</organism>
<evidence type="ECO:0000259" key="1">
    <source>
        <dbReference type="Pfam" id="PF02371"/>
    </source>
</evidence>
<dbReference type="Proteomes" id="UP000623010">
    <property type="component" value="Unassembled WGS sequence"/>
</dbReference>
<dbReference type="PANTHER" id="PTHR33055:SF16">
    <property type="entry name" value="TRANSPOSASE FOR INSERTION SEQUENCE ELEMENT IS1547"/>
    <property type="match status" value="1"/>
</dbReference>